<dbReference type="InterPro" id="IPR051461">
    <property type="entry name" value="UPF0750_membrane"/>
</dbReference>
<proteinExistence type="predicted"/>
<evidence type="ECO:0000256" key="2">
    <source>
        <dbReference type="ARBA" id="ARBA00022475"/>
    </source>
</evidence>
<dbReference type="InterPro" id="IPR003740">
    <property type="entry name" value="YitT"/>
</dbReference>
<evidence type="ECO:0000256" key="6">
    <source>
        <dbReference type="SAM" id="Phobius"/>
    </source>
</evidence>
<keyword evidence="4 6" id="KW-1133">Transmembrane helix</keyword>
<keyword evidence="2" id="KW-1003">Cell membrane</keyword>
<dbReference type="Pfam" id="PF02588">
    <property type="entry name" value="YitT_membrane"/>
    <property type="match status" value="1"/>
</dbReference>
<evidence type="ECO:0000256" key="1">
    <source>
        <dbReference type="ARBA" id="ARBA00004651"/>
    </source>
</evidence>
<comment type="subcellular location">
    <subcellularLocation>
        <location evidence="1">Cell membrane</location>
        <topology evidence="1">Multi-pass membrane protein</topology>
    </subcellularLocation>
</comment>
<dbReference type="AlphaFoldDB" id="A0A6L9ME43"/>
<comment type="caution">
    <text evidence="7">The sequence shown here is derived from an EMBL/GenBank/DDBJ whole genome shotgun (WGS) entry which is preliminary data.</text>
</comment>
<feature type="transmembrane region" description="Helical" evidence="6">
    <location>
        <begin position="180"/>
        <end position="198"/>
    </location>
</feature>
<evidence type="ECO:0000313" key="7">
    <source>
        <dbReference type="EMBL" id="NDV85888.1"/>
    </source>
</evidence>
<keyword evidence="8" id="KW-1185">Reference proteome</keyword>
<keyword evidence="3 6" id="KW-0812">Transmembrane</keyword>
<evidence type="ECO:0000256" key="4">
    <source>
        <dbReference type="ARBA" id="ARBA00022989"/>
    </source>
</evidence>
<reference evidence="7 8" key="1">
    <citation type="submission" date="2020-01" db="EMBL/GenBank/DDBJ databases">
        <title>Genomes of bacteria type strains.</title>
        <authorList>
            <person name="Chen J."/>
            <person name="Zhu S."/>
            <person name="Chen J."/>
        </authorList>
    </citation>
    <scope>NUCLEOTIDE SEQUENCE [LARGE SCALE GENOMIC DNA]</scope>
    <source>
        <strain evidence="7 8">KCTC 52919</strain>
    </source>
</reference>
<evidence type="ECO:0000256" key="3">
    <source>
        <dbReference type="ARBA" id="ARBA00022692"/>
    </source>
</evidence>
<gene>
    <name evidence="7" type="ORF">GTW51_04135</name>
</gene>
<feature type="transmembrane region" description="Helical" evidence="6">
    <location>
        <begin position="21"/>
        <end position="43"/>
    </location>
</feature>
<feature type="transmembrane region" description="Helical" evidence="6">
    <location>
        <begin position="49"/>
        <end position="70"/>
    </location>
</feature>
<protein>
    <submittedName>
        <fullName evidence="7">YitT family protein</fullName>
    </submittedName>
</protein>
<dbReference type="PANTHER" id="PTHR33545">
    <property type="entry name" value="UPF0750 MEMBRANE PROTEIN YITT-RELATED"/>
    <property type="match status" value="1"/>
</dbReference>
<accession>A0A6L9ME43</accession>
<dbReference type="PANTHER" id="PTHR33545:SF5">
    <property type="entry name" value="UPF0750 MEMBRANE PROTEIN YITT"/>
    <property type="match status" value="1"/>
</dbReference>
<keyword evidence="5 6" id="KW-0472">Membrane</keyword>
<feature type="transmembrane region" description="Helical" evidence="6">
    <location>
        <begin position="82"/>
        <end position="103"/>
    </location>
</feature>
<evidence type="ECO:0000256" key="5">
    <source>
        <dbReference type="ARBA" id="ARBA00023136"/>
    </source>
</evidence>
<organism evidence="7 8">
    <name type="scientific">Aurantimonas aggregata</name>
    <dbReference type="NCBI Taxonomy" id="2047720"/>
    <lineage>
        <taxon>Bacteria</taxon>
        <taxon>Pseudomonadati</taxon>
        <taxon>Pseudomonadota</taxon>
        <taxon>Alphaproteobacteria</taxon>
        <taxon>Hyphomicrobiales</taxon>
        <taxon>Aurantimonadaceae</taxon>
        <taxon>Aurantimonas</taxon>
    </lineage>
</organism>
<name>A0A6L9ME43_9HYPH</name>
<feature type="transmembrane region" description="Helical" evidence="6">
    <location>
        <begin position="115"/>
        <end position="134"/>
    </location>
</feature>
<dbReference type="RefSeq" id="WP_163042576.1">
    <property type="nucleotide sequence ID" value="NZ_JAAAMJ010000001.1"/>
</dbReference>
<dbReference type="EMBL" id="JAAAMJ010000001">
    <property type="protein sequence ID" value="NDV85888.1"/>
    <property type="molecule type" value="Genomic_DNA"/>
</dbReference>
<evidence type="ECO:0000313" key="8">
    <source>
        <dbReference type="Proteomes" id="UP000476332"/>
    </source>
</evidence>
<sequence length="208" mass="21860">MARSFGAWSATATHHSPLEDAQGILTGAILTAMGLSILAHLGFLTGGTAGLALILSYATGWNVGLVFFLVNLPFYGLAIGRMGWHFTIKTFLAVALLSAMTALQPDYFTLGTVNPLIGAVLGGLLIGFGLLAMFRHRASLGGVGILAIYLQDRLGWKAGYTQLAIDLAILALSFTVAEPAAIAYSVLGAVVLNLFLAVNHRPDRYIAA</sequence>
<dbReference type="Proteomes" id="UP000476332">
    <property type="component" value="Unassembled WGS sequence"/>
</dbReference>
<dbReference type="GO" id="GO:0005886">
    <property type="term" value="C:plasma membrane"/>
    <property type="evidence" value="ECO:0007669"/>
    <property type="project" value="UniProtKB-SubCell"/>
</dbReference>